<dbReference type="InterPro" id="IPR039717">
    <property type="entry name" value="Hgh1"/>
</dbReference>
<dbReference type="Gene3D" id="1.25.10.10">
    <property type="entry name" value="Leucine-rich Repeat Variant"/>
    <property type="match status" value="1"/>
</dbReference>
<gene>
    <name evidence="2" type="ORF">scyTo_0025737</name>
</gene>
<dbReference type="SUPFAM" id="SSF48371">
    <property type="entry name" value="ARM repeat"/>
    <property type="match status" value="1"/>
</dbReference>
<protein>
    <recommendedName>
        <fullName evidence="1">Protein HGH1 N-terminal domain-containing protein</fullName>
    </recommendedName>
</protein>
<dbReference type="PANTHER" id="PTHR13387">
    <property type="entry name" value="PROTEIN HGH1 HOMOLOG"/>
    <property type="match status" value="1"/>
</dbReference>
<dbReference type="OMA" id="KGQATEC"/>
<dbReference type="OrthoDB" id="338814at2759"/>
<accession>A0A401QI37</accession>
<reference evidence="2 3" key="1">
    <citation type="journal article" date="2018" name="Nat. Ecol. Evol.">
        <title>Shark genomes provide insights into elasmobranch evolution and the origin of vertebrates.</title>
        <authorList>
            <person name="Hara Y"/>
            <person name="Yamaguchi K"/>
            <person name="Onimaru K"/>
            <person name="Kadota M"/>
            <person name="Koyanagi M"/>
            <person name="Keeley SD"/>
            <person name="Tatsumi K"/>
            <person name="Tanaka K"/>
            <person name="Motone F"/>
            <person name="Kageyama Y"/>
            <person name="Nozu R"/>
            <person name="Adachi N"/>
            <person name="Nishimura O"/>
            <person name="Nakagawa R"/>
            <person name="Tanegashima C"/>
            <person name="Kiyatake I"/>
            <person name="Matsumoto R"/>
            <person name="Murakumo K"/>
            <person name="Nishida K"/>
            <person name="Terakita A"/>
            <person name="Kuratani S"/>
            <person name="Sato K"/>
            <person name="Hyodo S Kuraku.S."/>
        </authorList>
    </citation>
    <scope>NUCLEOTIDE SEQUENCE [LARGE SCALE GENOMIC DNA]</scope>
</reference>
<dbReference type="AlphaFoldDB" id="A0A401QI37"/>
<comment type="caution">
    <text evidence="2">The sequence shown here is derived from an EMBL/GenBank/DDBJ whole genome shotgun (WGS) entry which is preliminary data.</text>
</comment>
<evidence type="ECO:0000259" key="1">
    <source>
        <dbReference type="Pfam" id="PF04063"/>
    </source>
</evidence>
<dbReference type="EMBL" id="BFAA01121875">
    <property type="protein sequence ID" value="GCB85098.1"/>
    <property type="molecule type" value="Genomic_DNA"/>
</dbReference>
<dbReference type="STRING" id="75743.A0A401QI37"/>
<dbReference type="InterPro" id="IPR016024">
    <property type="entry name" value="ARM-type_fold"/>
</dbReference>
<proteinExistence type="predicted"/>
<feature type="domain" description="Protein HGH1 N-terminal" evidence="1">
    <location>
        <begin position="99"/>
        <end position="181"/>
    </location>
</feature>
<dbReference type="Proteomes" id="UP000288216">
    <property type="component" value="Unassembled WGS sequence"/>
</dbReference>
<dbReference type="InterPro" id="IPR011989">
    <property type="entry name" value="ARM-like"/>
</dbReference>
<organism evidence="2 3">
    <name type="scientific">Scyliorhinus torazame</name>
    <name type="common">Cloudy catshark</name>
    <name type="synonym">Catulus torazame</name>
    <dbReference type="NCBI Taxonomy" id="75743"/>
    <lineage>
        <taxon>Eukaryota</taxon>
        <taxon>Metazoa</taxon>
        <taxon>Chordata</taxon>
        <taxon>Craniata</taxon>
        <taxon>Vertebrata</taxon>
        <taxon>Chondrichthyes</taxon>
        <taxon>Elasmobranchii</taxon>
        <taxon>Galeomorphii</taxon>
        <taxon>Galeoidea</taxon>
        <taxon>Carcharhiniformes</taxon>
        <taxon>Scyliorhinidae</taxon>
        <taxon>Scyliorhinus</taxon>
    </lineage>
</organism>
<keyword evidence="3" id="KW-1185">Reference proteome</keyword>
<sequence>MLSEGRIQELLGFLTLDTRLDVKGQATECVLGLTGSKDGRRALGQCLDILRSLLALTKDPSLAVAKDCYYALVNLSADAAIHRALVRDVRLVPVLLANLLDPEYDFADQVCSILSNLSREEDTCVDVFRAIQNQGPGLAEIVDIFCTGSSNKKVDLHYLGPLLSNLTQLPEARKFILDKDRSAALHFPSQLRN</sequence>
<name>A0A401QI37_SCYTO</name>
<evidence type="ECO:0000313" key="3">
    <source>
        <dbReference type="Proteomes" id="UP000288216"/>
    </source>
</evidence>
<dbReference type="Pfam" id="PF04063">
    <property type="entry name" value="DUF383"/>
    <property type="match status" value="1"/>
</dbReference>
<dbReference type="PANTHER" id="PTHR13387:SF9">
    <property type="entry name" value="PROTEIN HGH1 HOMOLOG"/>
    <property type="match status" value="1"/>
</dbReference>
<evidence type="ECO:0000313" key="2">
    <source>
        <dbReference type="EMBL" id="GCB85098.1"/>
    </source>
</evidence>
<dbReference type="InterPro" id="IPR007205">
    <property type="entry name" value="Protein_HGH1_N"/>
</dbReference>